<reference evidence="2" key="2">
    <citation type="journal article" date="2015" name="Data Brief">
        <title>Shoot transcriptome of the giant reed, Arundo donax.</title>
        <authorList>
            <person name="Barrero R.A."/>
            <person name="Guerrero F.D."/>
            <person name="Moolhuijzen P."/>
            <person name="Goolsby J.A."/>
            <person name="Tidwell J."/>
            <person name="Bellgard S.E."/>
            <person name="Bellgard M.I."/>
        </authorList>
    </citation>
    <scope>NUCLEOTIDE SEQUENCE</scope>
    <source>
        <tissue evidence="2">Shoot tissue taken approximately 20 cm above the soil surface</tissue>
    </source>
</reference>
<dbReference type="AlphaFoldDB" id="A0A0A9AE22"/>
<evidence type="ECO:0000313" key="2">
    <source>
        <dbReference type="EMBL" id="JAD48123.1"/>
    </source>
</evidence>
<proteinExistence type="predicted"/>
<organism evidence="2">
    <name type="scientific">Arundo donax</name>
    <name type="common">Giant reed</name>
    <name type="synonym">Donax arundinaceus</name>
    <dbReference type="NCBI Taxonomy" id="35708"/>
    <lineage>
        <taxon>Eukaryota</taxon>
        <taxon>Viridiplantae</taxon>
        <taxon>Streptophyta</taxon>
        <taxon>Embryophyta</taxon>
        <taxon>Tracheophyta</taxon>
        <taxon>Spermatophyta</taxon>
        <taxon>Magnoliopsida</taxon>
        <taxon>Liliopsida</taxon>
        <taxon>Poales</taxon>
        <taxon>Poaceae</taxon>
        <taxon>PACMAD clade</taxon>
        <taxon>Arundinoideae</taxon>
        <taxon>Arundineae</taxon>
        <taxon>Arundo</taxon>
    </lineage>
</organism>
<name>A0A0A9AE22_ARUDO</name>
<evidence type="ECO:0000256" key="1">
    <source>
        <dbReference type="SAM" id="MobiDB-lite"/>
    </source>
</evidence>
<reference evidence="2" key="1">
    <citation type="submission" date="2014-09" db="EMBL/GenBank/DDBJ databases">
        <authorList>
            <person name="Magalhaes I.L.F."/>
            <person name="Oliveira U."/>
            <person name="Santos F.R."/>
            <person name="Vidigal T.H.D.A."/>
            <person name="Brescovit A.D."/>
            <person name="Santos A.J."/>
        </authorList>
    </citation>
    <scope>NUCLEOTIDE SEQUENCE</scope>
    <source>
        <tissue evidence="2">Shoot tissue taken approximately 20 cm above the soil surface</tissue>
    </source>
</reference>
<dbReference type="EMBL" id="GBRH01249772">
    <property type="protein sequence ID" value="JAD48123.1"/>
    <property type="molecule type" value="Transcribed_RNA"/>
</dbReference>
<feature type="compositionally biased region" description="Low complexity" evidence="1">
    <location>
        <begin position="45"/>
        <end position="55"/>
    </location>
</feature>
<sequence length="55" mass="5952">MEAVGPLPPEARRAVSPVDRSMPGAAPYWRHDDEVVRGHSPRPRGPSGWRPAPAA</sequence>
<protein>
    <submittedName>
        <fullName evidence="2">Uncharacterized protein</fullName>
    </submittedName>
</protein>
<accession>A0A0A9AE22</accession>
<feature type="region of interest" description="Disordered" evidence="1">
    <location>
        <begin position="1"/>
        <end position="55"/>
    </location>
</feature>